<protein>
    <recommendedName>
        <fullName evidence="6">Brix domain-containing protein</fullName>
    </recommendedName>
</protein>
<keyword evidence="3" id="KW-0690">Ribosome biogenesis</keyword>
<dbReference type="SUPFAM" id="SSF52954">
    <property type="entry name" value="Class II aaRS ABD-related"/>
    <property type="match status" value="1"/>
</dbReference>
<feature type="compositionally biased region" description="Basic and acidic residues" evidence="5">
    <location>
        <begin position="1"/>
        <end position="10"/>
    </location>
</feature>
<feature type="compositionally biased region" description="Acidic residues" evidence="5">
    <location>
        <begin position="352"/>
        <end position="369"/>
    </location>
</feature>
<sequence length="369" mass="39865">MAKRKQREDGPAPAADADARPKKQAKQQFKKKGAKPGQAADGAKAAAVAAPAVAKPSRGAFSTALAGPKPADAGAVAGAGAAAAAAGASFKNKEKVLILSTRGCTYRYRHLMEDVMALLPHSKKESKLDTKSDRGVLNEVADLKGCSAVLFFEVRKKQDLYLWLSKTPDGPSVKFHVANVHTMAEVKLSGNHLKGSRPVLSFDAAFDAQPHTQLLKEMLTQTFATPKRHHKAKPFFDHVLSFTLADGRVWVRNYQLVVPPDKKRIHPDNASLVEVGPRFCLNPIKIFAGSFGGTTLYDNPEYMSPNAIRAAVKRKAAGKYGSKVAARDRRTEHKAANPTPRAPMEGLFKGDEGEDMEEEVETGEDEGSE</sequence>
<evidence type="ECO:0000313" key="7">
    <source>
        <dbReference type="EMBL" id="KAG2485436.1"/>
    </source>
</evidence>
<evidence type="ECO:0000256" key="2">
    <source>
        <dbReference type="ARBA" id="ARBA00006369"/>
    </source>
</evidence>
<dbReference type="GO" id="GO:0006364">
    <property type="term" value="P:rRNA processing"/>
    <property type="evidence" value="ECO:0007669"/>
    <property type="project" value="InterPro"/>
</dbReference>
<organism evidence="7 8">
    <name type="scientific">Edaphochlamys debaryana</name>
    <dbReference type="NCBI Taxonomy" id="47281"/>
    <lineage>
        <taxon>Eukaryota</taxon>
        <taxon>Viridiplantae</taxon>
        <taxon>Chlorophyta</taxon>
        <taxon>core chlorophytes</taxon>
        <taxon>Chlorophyceae</taxon>
        <taxon>CS clade</taxon>
        <taxon>Chlamydomonadales</taxon>
        <taxon>Chlamydomonadales incertae sedis</taxon>
        <taxon>Edaphochlamys</taxon>
    </lineage>
</organism>
<dbReference type="SMART" id="SM00879">
    <property type="entry name" value="Brix"/>
    <property type="match status" value="1"/>
</dbReference>
<gene>
    <name evidence="7" type="ORF">HYH03_015815</name>
</gene>
<name>A0A835XNI4_9CHLO</name>
<dbReference type="GO" id="GO:0005730">
    <property type="term" value="C:nucleolus"/>
    <property type="evidence" value="ECO:0007669"/>
    <property type="project" value="UniProtKB-SubCell"/>
</dbReference>
<evidence type="ECO:0000256" key="3">
    <source>
        <dbReference type="ARBA" id="ARBA00022517"/>
    </source>
</evidence>
<dbReference type="EMBL" id="JAEHOE010000129">
    <property type="protein sequence ID" value="KAG2485436.1"/>
    <property type="molecule type" value="Genomic_DNA"/>
</dbReference>
<dbReference type="PROSITE" id="PS50833">
    <property type="entry name" value="BRIX"/>
    <property type="match status" value="1"/>
</dbReference>
<evidence type="ECO:0000256" key="5">
    <source>
        <dbReference type="SAM" id="MobiDB-lite"/>
    </source>
</evidence>
<feature type="compositionally biased region" description="Low complexity" evidence="5">
    <location>
        <begin position="35"/>
        <end position="46"/>
    </location>
</feature>
<dbReference type="OrthoDB" id="1638493at2759"/>
<comment type="similarity">
    <text evidence="2">Belongs to the BRX1 family.</text>
</comment>
<proteinExistence type="inferred from homology"/>
<dbReference type="InterPro" id="IPR026532">
    <property type="entry name" value="BRX1"/>
</dbReference>
<dbReference type="PANTHER" id="PTHR13634:SF0">
    <property type="entry name" value="RIBOSOME BIOGENESIS PROTEIN BRX1 HOMOLOG"/>
    <property type="match status" value="1"/>
</dbReference>
<comment type="caution">
    <text evidence="7">The sequence shown here is derived from an EMBL/GenBank/DDBJ whole genome shotgun (WGS) entry which is preliminary data.</text>
</comment>
<reference evidence="7" key="1">
    <citation type="journal article" date="2020" name="bioRxiv">
        <title>Comparative genomics of Chlamydomonas.</title>
        <authorList>
            <person name="Craig R.J."/>
            <person name="Hasan A.R."/>
            <person name="Ness R.W."/>
            <person name="Keightley P.D."/>
        </authorList>
    </citation>
    <scope>NUCLEOTIDE SEQUENCE</scope>
    <source>
        <strain evidence="7">CCAP 11/70</strain>
    </source>
</reference>
<evidence type="ECO:0000256" key="4">
    <source>
        <dbReference type="ARBA" id="ARBA00023242"/>
    </source>
</evidence>
<dbReference type="AlphaFoldDB" id="A0A835XNI4"/>
<evidence type="ECO:0000259" key="6">
    <source>
        <dbReference type="PROSITE" id="PS50833"/>
    </source>
</evidence>
<accession>A0A835XNI4</accession>
<dbReference type="InterPro" id="IPR007109">
    <property type="entry name" value="Brix"/>
</dbReference>
<keyword evidence="4" id="KW-0539">Nucleus</keyword>
<feature type="compositionally biased region" description="Basic and acidic residues" evidence="5">
    <location>
        <begin position="325"/>
        <end position="335"/>
    </location>
</feature>
<dbReference type="GO" id="GO:0000027">
    <property type="term" value="P:ribosomal large subunit assembly"/>
    <property type="evidence" value="ECO:0007669"/>
    <property type="project" value="TreeGrafter"/>
</dbReference>
<evidence type="ECO:0000256" key="1">
    <source>
        <dbReference type="ARBA" id="ARBA00004604"/>
    </source>
</evidence>
<feature type="region of interest" description="Disordered" evidence="5">
    <location>
        <begin position="321"/>
        <end position="369"/>
    </location>
</feature>
<feature type="compositionally biased region" description="Basic residues" evidence="5">
    <location>
        <begin position="22"/>
        <end position="34"/>
    </location>
</feature>
<dbReference type="GO" id="GO:0019843">
    <property type="term" value="F:rRNA binding"/>
    <property type="evidence" value="ECO:0007669"/>
    <property type="project" value="InterPro"/>
</dbReference>
<dbReference type="Pfam" id="PF04427">
    <property type="entry name" value="Brix"/>
    <property type="match status" value="1"/>
</dbReference>
<keyword evidence="8" id="KW-1185">Reference proteome</keyword>
<evidence type="ECO:0000313" key="8">
    <source>
        <dbReference type="Proteomes" id="UP000612055"/>
    </source>
</evidence>
<dbReference type="Proteomes" id="UP000612055">
    <property type="component" value="Unassembled WGS sequence"/>
</dbReference>
<dbReference type="PANTHER" id="PTHR13634">
    <property type="entry name" value="RIBOSOME BIOGENESIS PROTEIN BRIX"/>
    <property type="match status" value="1"/>
</dbReference>
<comment type="subcellular location">
    <subcellularLocation>
        <location evidence="1">Nucleus</location>
        <location evidence="1">Nucleolus</location>
    </subcellularLocation>
</comment>
<feature type="domain" description="Brix" evidence="6">
    <location>
        <begin position="94"/>
        <end position="292"/>
    </location>
</feature>
<feature type="region of interest" description="Disordered" evidence="5">
    <location>
        <begin position="1"/>
        <end position="46"/>
    </location>
</feature>